<protein>
    <submittedName>
        <fullName evidence="1">Uncharacterized protein</fullName>
    </submittedName>
</protein>
<sequence length="558" mass="62587">MGLEARITNLPTDAPPHIVGGISNFRWGTLDVPGPAVKWITSIQQTVGRENLNAWTVVADETDTPRVDQLRLGLLEKSLENVSLIAPLFFLTPETQTAVAEMVQQNTGIDIAIVQAILNEGGYANQRVKLDSVIAGLAIGSHPINFLSLDDDISIPQFARQIRPEKLPRGISPLPNSQVLFRFEGDENDLDWFELSTNRLSAMFDHLGKTIEEIRRQTPDYQVKVHVADSMQDALEKAVMAGSAQFQFTYTNEDEDIPDAHLARVVATQSIKSKRPDYVASNVAASHLMGEFPAEEVPIYAYPSGPHVPFAFASVDTNIDSGTLARLFDGDTALWPWWFVSDRTISAQNPTQVVTGQYRADNDFLPSLLKRIFKRTGRQVKAVYEAGVPTQFLHERAATGYRQTTMEQACASAVGKIPAYEAMNHLVFTKGGQASLDPIPDSYEAPKDHVKRVYELLYRLGGICRQKIGELDERKLREDVNTADIDLKIQQYGKIFVLIFNKLAQFDHEVFAKHLNTETRDQIRFYSKILEAMPIVMEEVGNIIRKGKYPVVEIYRRK</sequence>
<dbReference type="AlphaFoldDB" id="A0A1F6A538"/>
<evidence type="ECO:0000313" key="2">
    <source>
        <dbReference type="Proteomes" id="UP000177092"/>
    </source>
</evidence>
<reference evidence="1 2" key="1">
    <citation type="journal article" date="2016" name="Nat. Commun.">
        <title>Thousands of microbial genomes shed light on interconnected biogeochemical processes in an aquifer system.</title>
        <authorList>
            <person name="Anantharaman K."/>
            <person name="Brown C.T."/>
            <person name="Hug L.A."/>
            <person name="Sharon I."/>
            <person name="Castelle C.J."/>
            <person name="Probst A.J."/>
            <person name="Thomas B.C."/>
            <person name="Singh A."/>
            <person name="Wilkins M.J."/>
            <person name="Karaoz U."/>
            <person name="Brodie E.L."/>
            <person name="Williams K.H."/>
            <person name="Hubbard S.S."/>
            <person name="Banfield J.F."/>
        </authorList>
    </citation>
    <scope>NUCLEOTIDE SEQUENCE [LARGE SCALE GENOMIC DNA]</scope>
</reference>
<name>A0A1F6A538_9BACT</name>
<evidence type="ECO:0000313" key="1">
    <source>
        <dbReference type="EMBL" id="OGG19819.1"/>
    </source>
</evidence>
<organism evidence="1 2">
    <name type="scientific">Candidatus Gottesmanbacteria bacterium RIFCSPHIGHO2_02_FULL_40_13</name>
    <dbReference type="NCBI Taxonomy" id="1798384"/>
    <lineage>
        <taxon>Bacteria</taxon>
        <taxon>Candidatus Gottesmaniibacteriota</taxon>
    </lineage>
</organism>
<comment type="caution">
    <text evidence="1">The sequence shown here is derived from an EMBL/GenBank/DDBJ whole genome shotgun (WGS) entry which is preliminary data.</text>
</comment>
<accession>A0A1F6A538</accession>
<dbReference type="STRING" id="1798384.A3D03_00990"/>
<dbReference type="Proteomes" id="UP000177092">
    <property type="component" value="Unassembled WGS sequence"/>
</dbReference>
<dbReference type="EMBL" id="MFJN01000069">
    <property type="protein sequence ID" value="OGG19819.1"/>
    <property type="molecule type" value="Genomic_DNA"/>
</dbReference>
<proteinExistence type="predicted"/>
<gene>
    <name evidence="1" type="ORF">A3D03_00990</name>
</gene>